<dbReference type="EMBL" id="CP023737">
    <property type="protein sequence ID" value="ATQ66847.1"/>
    <property type="molecule type" value="Genomic_DNA"/>
</dbReference>
<organism evidence="2 3">
    <name type="scientific">Methylosinus trichosporium (strain ATCC 35070 / NCIMB 11131 / UNIQEM 75 / OB3b)</name>
    <dbReference type="NCBI Taxonomy" id="595536"/>
    <lineage>
        <taxon>Bacteria</taxon>
        <taxon>Pseudomonadati</taxon>
        <taxon>Pseudomonadota</taxon>
        <taxon>Alphaproteobacteria</taxon>
        <taxon>Hyphomicrobiales</taxon>
        <taxon>Methylocystaceae</taxon>
        <taxon>Methylosinus</taxon>
    </lineage>
</organism>
<evidence type="ECO:0000313" key="3">
    <source>
        <dbReference type="Proteomes" id="UP000230709"/>
    </source>
</evidence>
<dbReference type="RefSeq" id="WP_003609786.1">
    <property type="nucleotide sequence ID" value="NZ_ADVE02000001.1"/>
</dbReference>
<reference evidence="3" key="1">
    <citation type="submission" date="2017-10" db="EMBL/GenBank/DDBJ databases">
        <title>Completed PacBio SMRT sequence of Methylosinus trichosporium OB3b reveals presence of a third large plasmid.</title>
        <authorList>
            <person name="Charles T.C."/>
            <person name="Lynch M.D.J."/>
            <person name="Heil J.R."/>
            <person name="Cheng J."/>
        </authorList>
    </citation>
    <scope>NUCLEOTIDE SEQUENCE [LARGE SCALE GENOMIC DNA]</scope>
    <source>
        <strain evidence="3">OB3b</strain>
    </source>
</reference>
<feature type="domain" description="HicB-like antitoxin of toxin-antitoxin system" evidence="1">
    <location>
        <begin position="3"/>
        <end position="126"/>
    </location>
</feature>
<dbReference type="InterPro" id="IPR010985">
    <property type="entry name" value="Ribbon_hlx_hlx"/>
</dbReference>
<accession>A0A2D2CVS2</accession>
<dbReference type="Pfam" id="PF15919">
    <property type="entry name" value="HicB_lk_antitox"/>
    <property type="match status" value="1"/>
</dbReference>
<dbReference type="SUPFAM" id="SSF47598">
    <property type="entry name" value="Ribbon-helix-helix"/>
    <property type="match status" value="1"/>
</dbReference>
<dbReference type="KEGG" id="mtw:CQW49_02260"/>
<protein>
    <submittedName>
        <fullName evidence="2">HicB family protein</fullName>
    </submittedName>
</protein>
<dbReference type="AlphaFoldDB" id="A0A2D2CVS2"/>
<proteinExistence type="predicted"/>
<dbReference type="InterPro" id="IPR031807">
    <property type="entry name" value="HicB-like"/>
</dbReference>
<keyword evidence="3" id="KW-1185">Reference proteome</keyword>
<sequence length="133" mass="14356">MNYAIALIHEENGSFGISFPDFPGCISTASTIDEVIAKGGQALALHVEGMMEDGKTLPHLRGVRELRADPEMADWFEDATVAAIGVDLPKRVVRINISIDQGLLERIDRTAKALGQSRSAFLADAAKLHIADN</sequence>
<dbReference type="Gene3D" id="3.30.160.250">
    <property type="match status" value="1"/>
</dbReference>
<dbReference type="GO" id="GO:0006355">
    <property type="term" value="P:regulation of DNA-templated transcription"/>
    <property type="evidence" value="ECO:0007669"/>
    <property type="project" value="InterPro"/>
</dbReference>
<evidence type="ECO:0000259" key="1">
    <source>
        <dbReference type="Pfam" id="PF15919"/>
    </source>
</evidence>
<dbReference type="Proteomes" id="UP000230709">
    <property type="component" value="Chromosome"/>
</dbReference>
<name>A0A2D2CVS2_METT3</name>
<dbReference type="STRING" id="595536.GCA_000178815_00493"/>
<dbReference type="PANTHER" id="PTHR34504">
    <property type="entry name" value="ANTITOXIN HICB"/>
    <property type="match status" value="1"/>
</dbReference>
<dbReference type="PANTHER" id="PTHR34504:SF2">
    <property type="entry name" value="UPF0150 PROTEIN SSL0259"/>
    <property type="match status" value="1"/>
</dbReference>
<dbReference type="InterPro" id="IPR035069">
    <property type="entry name" value="TTHA1013/TTHA0281-like"/>
</dbReference>
<evidence type="ECO:0000313" key="2">
    <source>
        <dbReference type="EMBL" id="ATQ66847.1"/>
    </source>
</evidence>
<dbReference type="SUPFAM" id="SSF143100">
    <property type="entry name" value="TTHA1013/TTHA0281-like"/>
    <property type="match status" value="1"/>
</dbReference>
<dbReference type="InterPro" id="IPR051404">
    <property type="entry name" value="TA_system_antitoxin"/>
</dbReference>
<dbReference type="CDD" id="cd22231">
    <property type="entry name" value="RHH_NikR_HicB-like"/>
    <property type="match status" value="1"/>
</dbReference>
<gene>
    <name evidence="2" type="ORF">CQW49_02260</name>
</gene>